<evidence type="ECO:0000313" key="4">
    <source>
        <dbReference type="Proteomes" id="UP000308652"/>
    </source>
</evidence>
<reference evidence="3 4" key="1">
    <citation type="journal article" date="2019" name="Nat. Ecol. Evol.">
        <title>Megaphylogeny resolves global patterns of mushroom evolution.</title>
        <authorList>
            <person name="Varga T."/>
            <person name="Krizsan K."/>
            <person name="Foldi C."/>
            <person name="Dima B."/>
            <person name="Sanchez-Garcia M."/>
            <person name="Sanchez-Ramirez S."/>
            <person name="Szollosi G.J."/>
            <person name="Szarkandi J.G."/>
            <person name="Papp V."/>
            <person name="Albert L."/>
            <person name="Andreopoulos W."/>
            <person name="Angelini C."/>
            <person name="Antonin V."/>
            <person name="Barry K.W."/>
            <person name="Bougher N.L."/>
            <person name="Buchanan P."/>
            <person name="Buyck B."/>
            <person name="Bense V."/>
            <person name="Catcheside P."/>
            <person name="Chovatia M."/>
            <person name="Cooper J."/>
            <person name="Damon W."/>
            <person name="Desjardin D."/>
            <person name="Finy P."/>
            <person name="Geml J."/>
            <person name="Haridas S."/>
            <person name="Hughes K."/>
            <person name="Justo A."/>
            <person name="Karasinski D."/>
            <person name="Kautmanova I."/>
            <person name="Kiss B."/>
            <person name="Kocsube S."/>
            <person name="Kotiranta H."/>
            <person name="LaButti K.M."/>
            <person name="Lechner B.E."/>
            <person name="Liimatainen K."/>
            <person name="Lipzen A."/>
            <person name="Lukacs Z."/>
            <person name="Mihaltcheva S."/>
            <person name="Morgado L.N."/>
            <person name="Niskanen T."/>
            <person name="Noordeloos M.E."/>
            <person name="Ohm R.A."/>
            <person name="Ortiz-Santana B."/>
            <person name="Ovrebo C."/>
            <person name="Racz N."/>
            <person name="Riley R."/>
            <person name="Savchenko A."/>
            <person name="Shiryaev A."/>
            <person name="Soop K."/>
            <person name="Spirin V."/>
            <person name="Szebenyi C."/>
            <person name="Tomsovsky M."/>
            <person name="Tulloss R.E."/>
            <person name="Uehling J."/>
            <person name="Grigoriev I.V."/>
            <person name="Vagvolgyi C."/>
            <person name="Papp T."/>
            <person name="Martin F.M."/>
            <person name="Miettinen O."/>
            <person name="Hibbett D.S."/>
            <person name="Nagy L.G."/>
        </authorList>
    </citation>
    <scope>NUCLEOTIDE SEQUENCE [LARGE SCALE GENOMIC DNA]</scope>
    <source>
        <strain evidence="3 4">CBS 166.37</strain>
    </source>
</reference>
<dbReference type="STRING" id="68775.A0A5C3MK05"/>
<feature type="domain" description="Polysaccharide lyase 14" evidence="2">
    <location>
        <begin position="102"/>
        <end position="311"/>
    </location>
</feature>
<protein>
    <submittedName>
        <fullName evidence="3">Polysaccharide lyase family 14 protein</fullName>
    </submittedName>
</protein>
<name>A0A5C3MK05_9AGAR</name>
<organism evidence="3 4">
    <name type="scientific">Crucibulum laeve</name>
    <dbReference type="NCBI Taxonomy" id="68775"/>
    <lineage>
        <taxon>Eukaryota</taxon>
        <taxon>Fungi</taxon>
        <taxon>Dikarya</taxon>
        <taxon>Basidiomycota</taxon>
        <taxon>Agaricomycotina</taxon>
        <taxon>Agaricomycetes</taxon>
        <taxon>Agaricomycetidae</taxon>
        <taxon>Agaricales</taxon>
        <taxon>Agaricineae</taxon>
        <taxon>Nidulariaceae</taxon>
        <taxon>Crucibulum</taxon>
    </lineage>
</organism>
<evidence type="ECO:0000256" key="1">
    <source>
        <dbReference type="SAM" id="SignalP"/>
    </source>
</evidence>
<feature type="signal peptide" evidence="1">
    <location>
        <begin position="1"/>
        <end position="26"/>
    </location>
</feature>
<keyword evidence="3" id="KW-0456">Lyase</keyword>
<feature type="chain" id="PRO_5022685088" evidence="1">
    <location>
        <begin position="27"/>
        <end position="355"/>
    </location>
</feature>
<accession>A0A5C3MK05</accession>
<evidence type="ECO:0000313" key="3">
    <source>
        <dbReference type="EMBL" id="TFK44706.1"/>
    </source>
</evidence>
<dbReference type="AlphaFoldDB" id="A0A5C3MK05"/>
<dbReference type="Pfam" id="PF21294">
    <property type="entry name" value="Polysacc_lyase_14"/>
    <property type="match status" value="1"/>
</dbReference>
<dbReference type="Proteomes" id="UP000308652">
    <property type="component" value="Unassembled WGS sequence"/>
</dbReference>
<dbReference type="EMBL" id="ML213590">
    <property type="protein sequence ID" value="TFK44706.1"/>
    <property type="molecule type" value="Genomic_DNA"/>
</dbReference>
<dbReference type="Gene3D" id="2.60.120.200">
    <property type="match status" value="1"/>
</dbReference>
<dbReference type="PANTHER" id="PTHR40124">
    <property type="match status" value="1"/>
</dbReference>
<sequence length="355" mass="37962">MLFSTPFTVLLYALIFTARNVDVVSAADQLSAQDLAARYGLTTSTTLPFPSATQTSSDAQKQIVSNWSLNKGRIQDGADNLAFVTDPFPNNSPTGIPTIANTSGGPVLEVTYPKGSFSHDTGGSQLYSLWNTSDGSSFGSMMVSYEVAFNWDFDFVKGGKLPGLRGGLDSSGCSGGNEATGQDCFSSRVMWRANAAGEVYAYIPSPNNLCSAKSIICNSDFGISISRGSFGFVRGQWNRVTMLVQLNNPPDVANGQILLYYNDLPAIAQQNLQIRSSDSLVANGFYFSTFFGGSDASWATPQTVNSYFRNIHLWGGSAPSNLTGEQVRNLASHSASCNLLVTTFAVLSSAFAVYL</sequence>
<evidence type="ECO:0000259" key="2">
    <source>
        <dbReference type="Pfam" id="PF21294"/>
    </source>
</evidence>
<keyword evidence="1" id="KW-0732">Signal</keyword>
<dbReference type="OrthoDB" id="2395160at2759"/>
<dbReference type="PANTHER" id="PTHR40124:SF1">
    <property type="entry name" value="DISAGGREGATASE RELATED REPEAT PROTEIN"/>
    <property type="match status" value="1"/>
</dbReference>
<gene>
    <name evidence="3" type="ORF">BDQ12DRAFT_673417</name>
</gene>
<dbReference type="InterPro" id="IPR048958">
    <property type="entry name" value="Polysacc_lyase_14"/>
</dbReference>
<proteinExistence type="predicted"/>
<keyword evidence="4" id="KW-1185">Reference proteome</keyword>
<dbReference type="GO" id="GO:0016829">
    <property type="term" value="F:lyase activity"/>
    <property type="evidence" value="ECO:0007669"/>
    <property type="project" value="UniProtKB-KW"/>
</dbReference>